<proteinExistence type="predicted"/>
<feature type="transmembrane region" description="Helical" evidence="1">
    <location>
        <begin position="296"/>
        <end position="318"/>
    </location>
</feature>
<evidence type="ECO:0000256" key="1">
    <source>
        <dbReference type="SAM" id="Phobius"/>
    </source>
</evidence>
<keyword evidence="1" id="KW-1133">Transmembrane helix</keyword>
<feature type="transmembrane region" description="Helical" evidence="1">
    <location>
        <begin position="90"/>
        <end position="119"/>
    </location>
</feature>
<evidence type="ECO:0000313" key="3">
    <source>
        <dbReference type="Proteomes" id="UP001628281"/>
    </source>
</evidence>
<keyword evidence="1" id="KW-0812">Transmembrane</keyword>
<dbReference type="Proteomes" id="UP001628281">
    <property type="component" value="Unassembled WGS sequence"/>
</dbReference>
<keyword evidence="1" id="KW-0472">Membrane</keyword>
<dbReference type="RefSeq" id="WP_407825525.1">
    <property type="nucleotide sequence ID" value="NZ_JBJLSN010000059.1"/>
</dbReference>
<gene>
    <name evidence="2" type="ORF">ACJ41P_27405</name>
</gene>
<dbReference type="EMBL" id="JBJLSN010000059">
    <property type="protein sequence ID" value="MFL7904887.1"/>
    <property type="molecule type" value="Genomic_DNA"/>
</dbReference>
<name>A0ABW8VEK7_9PROT</name>
<feature type="transmembrane region" description="Helical" evidence="1">
    <location>
        <begin position="180"/>
        <end position="203"/>
    </location>
</feature>
<evidence type="ECO:0000313" key="2">
    <source>
        <dbReference type="EMBL" id="MFL7904887.1"/>
    </source>
</evidence>
<comment type="caution">
    <text evidence="2">The sequence shown here is derived from an EMBL/GenBank/DDBJ whole genome shotgun (WGS) entry which is preliminary data.</text>
</comment>
<reference evidence="2 3" key="1">
    <citation type="submission" date="2024-11" db="EMBL/GenBank/DDBJ databases">
        <title>Draft genome sequences of two bacteria associated to sugarcane roots in Colombia.</title>
        <authorList>
            <person name="Pardo-Diaz S."/>
            <person name="Masmela-Mendoza J."/>
            <person name="Delgadillo-Duran P."/>
            <person name="Bautista E.J."/>
            <person name="Rojas-Tapias D.F."/>
        </authorList>
    </citation>
    <scope>NUCLEOTIDE SEQUENCE [LARGE SCALE GENOMIC DNA]</scope>
    <source>
        <strain evidence="2 3">Ap18</strain>
    </source>
</reference>
<feature type="transmembrane region" description="Helical" evidence="1">
    <location>
        <begin position="60"/>
        <end position="78"/>
    </location>
</feature>
<sequence length="339" mass="38531">MNSKELSDNNLMNPWVMNIYEIIVSAIIGNIIALGVLYIFAKMYHVPQKHIDIIPDYSNLYILVYIVSANYFLVYASVPYKFIKDKTSRLVIVNGFLFIGASYGMIAKIFSAISVAIIMYFSDNFSGYQGGSEFFDVRVIVIFLSIFMAFCSLIMEYYSITRNIVSYEQMKHFQVSRVRLRLAAAALYFGPSIIGTLYISYFIGSEYTVSGGYKAKNVFLFSCLIVLGLMLFVYSRNKINILKSSFLVGLVMHLPACETSPGVSGEMIKRCDGYGLSNSAIDVIFKYYNSDCLDNFIVPFIFIYILNFVFCISIISLLDNMKNITVSSFNCLFRVERSR</sequence>
<feature type="transmembrane region" description="Helical" evidence="1">
    <location>
        <begin position="20"/>
        <end position="40"/>
    </location>
</feature>
<feature type="transmembrane region" description="Helical" evidence="1">
    <location>
        <begin position="215"/>
        <end position="234"/>
    </location>
</feature>
<accession>A0ABW8VEK7</accession>
<protein>
    <submittedName>
        <fullName evidence="2">Uncharacterized protein</fullName>
    </submittedName>
</protein>
<feature type="transmembrane region" description="Helical" evidence="1">
    <location>
        <begin position="139"/>
        <end position="159"/>
    </location>
</feature>
<organism evidence="2 3">
    <name type="scientific">Azospirillum argentinense</name>
    <dbReference type="NCBI Taxonomy" id="2970906"/>
    <lineage>
        <taxon>Bacteria</taxon>
        <taxon>Pseudomonadati</taxon>
        <taxon>Pseudomonadota</taxon>
        <taxon>Alphaproteobacteria</taxon>
        <taxon>Rhodospirillales</taxon>
        <taxon>Azospirillaceae</taxon>
        <taxon>Azospirillum</taxon>
    </lineage>
</organism>
<keyword evidence="3" id="KW-1185">Reference proteome</keyword>